<comment type="similarity">
    <text evidence="1">Belongs to the OPI10 family.</text>
</comment>
<dbReference type="PANTHER" id="PTHR12925:SF0">
    <property type="entry name" value="PROTEIN HIKESHI"/>
    <property type="match status" value="1"/>
</dbReference>
<dbReference type="GO" id="GO:0006606">
    <property type="term" value="P:protein import into nucleus"/>
    <property type="evidence" value="ECO:0007669"/>
    <property type="project" value="TreeGrafter"/>
</dbReference>
<organism evidence="4 5">
    <name type="scientific">Myriangium duriaei CBS 260.36</name>
    <dbReference type="NCBI Taxonomy" id="1168546"/>
    <lineage>
        <taxon>Eukaryota</taxon>
        <taxon>Fungi</taxon>
        <taxon>Dikarya</taxon>
        <taxon>Ascomycota</taxon>
        <taxon>Pezizomycotina</taxon>
        <taxon>Dothideomycetes</taxon>
        <taxon>Dothideomycetidae</taxon>
        <taxon>Myriangiales</taxon>
        <taxon>Myriangiaceae</taxon>
        <taxon>Myriangium</taxon>
    </lineage>
</organism>
<evidence type="ECO:0000313" key="5">
    <source>
        <dbReference type="Proteomes" id="UP000799439"/>
    </source>
</evidence>
<comment type="caution">
    <text evidence="4">The sequence shown here is derived from an EMBL/GenBank/DDBJ whole genome shotgun (WGS) entry which is preliminary data.</text>
</comment>
<feature type="domain" description="Hikeshi-like C-terminal" evidence="3">
    <location>
        <begin position="149"/>
        <end position="198"/>
    </location>
</feature>
<dbReference type="EMBL" id="ML996092">
    <property type="protein sequence ID" value="KAF2149015.1"/>
    <property type="molecule type" value="Genomic_DNA"/>
</dbReference>
<proteinExistence type="inferred from homology"/>
<dbReference type="InterPro" id="IPR031318">
    <property type="entry name" value="OPI10"/>
</dbReference>
<evidence type="ECO:0000313" key="4">
    <source>
        <dbReference type="EMBL" id="KAF2149015.1"/>
    </source>
</evidence>
<feature type="domain" description="Hikeshi-like N-terminal" evidence="2">
    <location>
        <begin position="7"/>
        <end position="130"/>
    </location>
</feature>
<evidence type="ECO:0008006" key="6">
    <source>
        <dbReference type="Google" id="ProtNLM"/>
    </source>
</evidence>
<protein>
    <recommendedName>
        <fullName evidence="6">Hikeshi-like domain-containing protein</fullName>
    </recommendedName>
</protein>
<dbReference type="Pfam" id="PF05603">
    <property type="entry name" value="Hikeshi-like_N"/>
    <property type="match status" value="1"/>
</dbReference>
<dbReference type="InterPro" id="IPR048364">
    <property type="entry name" value="Hikeshi-like_C"/>
</dbReference>
<dbReference type="GO" id="GO:0005634">
    <property type="term" value="C:nucleus"/>
    <property type="evidence" value="ECO:0007669"/>
    <property type="project" value="TreeGrafter"/>
</dbReference>
<evidence type="ECO:0000259" key="3">
    <source>
        <dbReference type="Pfam" id="PF21057"/>
    </source>
</evidence>
<name>A0A9P4IV26_9PEZI</name>
<reference evidence="4" key="1">
    <citation type="journal article" date="2020" name="Stud. Mycol.">
        <title>101 Dothideomycetes genomes: a test case for predicting lifestyles and emergence of pathogens.</title>
        <authorList>
            <person name="Haridas S."/>
            <person name="Albert R."/>
            <person name="Binder M."/>
            <person name="Bloem J."/>
            <person name="Labutti K."/>
            <person name="Salamov A."/>
            <person name="Andreopoulos B."/>
            <person name="Baker S."/>
            <person name="Barry K."/>
            <person name="Bills G."/>
            <person name="Bluhm B."/>
            <person name="Cannon C."/>
            <person name="Castanera R."/>
            <person name="Culley D."/>
            <person name="Daum C."/>
            <person name="Ezra D."/>
            <person name="Gonzalez J."/>
            <person name="Henrissat B."/>
            <person name="Kuo A."/>
            <person name="Liang C."/>
            <person name="Lipzen A."/>
            <person name="Lutzoni F."/>
            <person name="Magnuson J."/>
            <person name="Mondo S."/>
            <person name="Nolan M."/>
            <person name="Ohm R."/>
            <person name="Pangilinan J."/>
            <person name="Park H.-J."/>
            <person name="Ramirez L."/>
            <person name="Alfaro M."/>
            <person name="Sun H."/>
            <person name="Tritt A."/>
            <person name="Yoshinaga Y."/>
            <person name="Zwiers L.-H."/>
            <person name="Turgeon B."/>
            <person name="Goodwin S."/>
            <person name="Spatafora J."/>
            <person name="Crous P."/>
            <person name="Grigoriev I."/>
        </authorList>
    </citation>
    <scope>NUCLEOTIDE SEQUENCE</scope>
    <source>
        <strain evidence="4">CBS 260.36</strain>
    </source>
</reference>
<dbReference type="PANTHER" id="PTHR12925">
    <property type="entry name" value="HIKESHI FAMILY MEMBER"/>
    <property type="match status" value="1"/>
</dbReference>
<accession>A0A9P4IV26</accession>
<dbReference type="Proteomes" id="UP000799439">
    <property type="component" value="Unassembled WGS sequence"/>
</dbReference>
<sequence>MFALLLPSRPLQSANPVSQTQYTFTVPSSPPFSHLAIFLLPDASLPPDVGATVWIQLPSSPDFRLLGALGPNKPSAIYRLRSPGLPQTDGEGDVMLDAPSDTTQQGDITIGVQIEPAARVEEQLAALRDQRTSAANSGALVKAGAAPVETKVLAQRIIGNAFNFLSSFGSDMIPLKAFQDWWKKFEGKIERDPGFLEREQG</sequence>
<dbReference type="GO" id="GO:0005829">
    <property type="term" value="C:cytosol"/>
    <property type="evidence" value="ECO:0007669"/>
    <property type="project" value="TreeGrafter"/>
</dbReference>
<evidence type="ECO:0000256" key="1">
    <source>
        <dbReference type="ARBA" id="ARBA00006623"/>
    </source>
</evidence>
<dbReference type="GO" id="GO:0061608">
    <property type="term" value="F:nuclear import signal receptor activity"/>
    <property type="evidence" value="ECO:0007669"/>
    <property type="project" value="TreeGrafter"/>
</dbReference>
<dbReference type="AlphaFoldDB" id="A0A9P4IV26"/>
<dbReference type="Pfam" id="PF21057">
    <property type="entry name" value="Hikeshi-like_C"/>
    <property type="match status" value="1"/>
</dbReference>
<gene>
    <name evidence="4" type="ORF">K461DRAFT_297487</name>
</gene>
<evidence type="ECO:0000259" key="2">
    <source>
        <dbReference type="Pfam" id="PF05603"/>
    </source>
</evidence>
<dbReference type="OrthoDB" id="10248398at2759"/>
<dbReference type="InterPro" id="IPR008493">
    <property type="entry name" value="Hikeshi-like_N"/>
</dbReference>
<keyword evidence="5" id="KW-1185">Reference proteome</keyword>